<dbReference type="STRING" id="1577792.QX51_11955"/>
<evidence type="ECO:0000256" key="1">
    <source>
        <dbReference type="ARBA" id="ARBA00022679"/>
    </source>
</evidence>
<gene>
    <name evidence="4" type="ORF">QX51_11955</name>
</gene>
<dbReference type="EMBL" id="JWHR01000109">
    <property type="protein sequence ID" value="KHS56691.1"/>
    <property type="molecule type" value="Genomic_DNA"/>
</dbReference>
<proteinExistence type="predicted"/>
<dbReference type="AlphaFoldDB" id="A0A0B3VIN2"/>
<evidence type="ECO:0000313" key="5">
    <source>
        <dbReference type="Proteomes" id="UP000031189"/>
    </source>
</evidence>
<dbReference type="InterPro" id="IPR029056">
    <property type="entry name" value="Ribokinase-like"/>
</dbReference>
<reference evidence="4 5" key="1">
    <citation type="submission" date="2014-12" db="EMBL/GenBank/DDBJ databases">
        <title>Draft genome sequence of Terrisporobacter sp. 08-306576, isolated from the blood culture of a bacteremia patient.</title>
        <authorList>
            <person name="Lund L.C."/>
            <person name="Sydenham T.V."/>
            <person name="Hogh S.V."/>
            <person name="Skov M.N."/>
            <person name="Kemp M."/>
            <person name="Justesen U.S."/>
        </authorList>
    </citation>
    <scope>NUCLEOTIDE SEQUENCE [LARGE SCALE GENOMIC DNA]</scope>
    <source>
        <strain evidence="4 5">08-306576</strain>
    </source>
</reference>
<dbReference type="SUPFAM" id="SSF53613">
    <property type="entry name" value="Ribokinase-like"/>
    <property type="match status" value="1"/>
</dbReference>
<dbReference type="PANTHER" id="PTHR10584">
    <property type="entry name" value="SUGAR KINASE"/>
    <property type="match status" value="1"/>
</dbReference>
<dbReference type="OrthoDB" id="9775849at2"/>
<dbReference type="PROSITE" id="PS00584">
    <property type="entry name" value="PFKB_KINASES_2"/>
    <property type="match status" value="1"/>
</dbReference>
<sequence length="297" mass="33047">MKKVCCIGQSVYDMTYPIHEDVSENRKYRVTEKFECMGGPATNAAYLNAKWGNETCLISRVGNDLYGKKILSGLKDIGVNTEFVKICGQDTSVSAVISNLSNGKRTIFNCPANKEEINFEYPKDIDVILVDGHELKASLEILNLFPKAKSLIDAGTYKPELKELISKVDYLICSEDFAKQYTNLEIDLDDNDSITTIFKKLKKLNDKQIVVTMGERGLLYEKDGVINHMKAFECKPLDTTGAGDIFHGAFAYCLAKDYTLEESLKISSMASAISVETMGGQVSIPSLEKVIERIKKS</sequence>
<dbReference type="GO" id="GO:0016301">
    <property type="term" value="F:kinase activity"/>
    <property type="evidence" value="ECO:0007669"/>
    <property type="project" value="UniProtKB-KW"/>
</dbReference>
<dbReference type="Pfam" id="PF00294">
    <property type="entry name" value="PfkB"/>
    <property type="match status" value="1"/>
</dbReference>
<evidence type="ECO:0000259" key="3">
    <source>
        <dbReference type="Pfam" id="PF00294"/>
    </source>
</evidence>
<feature type="domain" description="Carbohydrate kinase PfkB" evidence="3">
    <location>
        <begin position="1"/>
        <end position="286"/>
    </location>
</feature>
<dbReference type="GO" id="GO:0005829">
    <property type="term" value="C:cytosol"/>
    <property type="evidence" value="ECO:0007669"/>
    <property type="project" value="TreeGrafter"/>
</dbReference>
<keyword evidence="1" id="KW-0808">Transferase</keyword>
<dbReference type="RefSeq" id="WP_039680142.1">
    <property type="nucleotide sequence ID" value="NZ_JWHR01000109.1"/>
</dbReference>
<dbReference type="InterPro" id="IPR011611">
    <property type="entry name" value="PfkB_dom"/>
</dbReference>
<dbReference type="Gene3D" id="3.40.1190.20">
    <property type="match status" value="1"/>
</dbReference>
<protein>
    <recommendedName>
        <fullName evidence="3">Carbohydrate kinase PfkB domain-containing protein</fullName>
    </recommendedName>
</protein>
<keyword evidence="5" id="KW-1185">Reference proteome</keyword>
<comment type="caution">
    <text evidence="4">The sequence shown here is derived from an EMBL/GenBank/DDBJ whole genome shotgun (WGS) entry which is preliminary data.</text>
</comment>
<evidence type="ECO:0000256" key="2">
    <source>
        <dbReference type="ARBA" id="ARBA00022777"/>
    </source>
</evidence>
<evidence type="ECO:0000313" key="4">
    <source>
        <dbReference type="EMBL" id="KHS56691.1"/>
    </source>
</evidence>
<dbReference type="Proteomes" id="UP000031189">
    <property type="component" value="Unassembled WGS sequence"/>
</dbReference>
<name>A0A0B3VIN2_9FIRM</name>
<dbReference type="InterPro" id="IPR002173">
    <property type="entry name" value="Carboh/pur_kinase_PfkB_CS"/>
</dbReference>
<dbReference type="PANTHER" id="PTHR10584:SF157">
    <property type="entry name" value="SULFOFRUCTOSE KINASE"/>
    <property type="match status" value="1"/>
</dbReference>
<accession>A0A0B3VIN2</accession>
<keyword evidence="2" id="KW-0418">Kinase</keyword>
<organism evidence="4 5">
    <name type="scientific">Terrisporobacter othiniensis</name>
    <dbReference type="NCBI Taxonomy" id="1577792"/>
    <lineage>
        <taxon>Bacteria</taxon>
        <taxon>Bacillati</taxon>
        <taxon>Bacillota</taxon>
        <taxon>Clostridia</taxon>
        <taxon>Peptostreptococcales</taxon>
        <taxon>Peptostreptococcaceae</taxon>
        <taxon>Terrisporobacter</taxon>
    </lineage>
</organism>